<gene>
    <name evidence="4" type="ORF">R0G89_02465</name>
</gene>
<evidence type="ECO:0000313" key="5">
    <source>
        <dbReference type="Proteomes" id="UP001280897"/>
    </source>
</evidence>
<dbReference type="GO" id="GO:0015628">
    <property type="term" value="P:protein secretion by the type II secretion system"/>
    <property type="evidence" value="ECO:0007669"/>
    <property type="project" value="TreeGrafter"/>
</dbReference>
<dbReference type="SMART" id="SM00278">
    <property type="entry name" value="HhH1"/>
    <property type="match status" value="2"/>
</dbReference>
<dbReference type="Proteomes" id="UP001280897">
    <property type="component" value="Unassembled WGS sequence"/>
</dbReference>
<evidence type="ECO:0000256" key="2">
    <source>
        <dbReference type="SAM" id="Phobius"/>
    </source>
</evidence>
<dbReference type="NCBIfam" id="TIGR00426">
    <property type="entry name" value="competence protein ComEA helix-hairpin-helix repeat region"/>
    <property type="match status" value="1"/>
</dbReference>
<feature type="transmembrane region" description="Helical" evidence="2">
    <location>
        <begin position="12"/>
        <end position="30"/>
    </location>
</feature>
<dbReference type="Gene3D" id="1.10.150.280">
    <property type="entry name" value="AF1531-like domain"/>
    <property type="match status" value="1"/>
</dbReference>
<feature type="region of interest" description="Disordered" evidence="1">
    <location>
        <begin position="38"/>
        <end position="71"/>
    </location>
</feature>
<keyword evidence="2" id="KW-0472">Membrane</keyword>
<dbReference type="PANTHER" id="PTHR21180:SF32">
    <property type="entry name" value="ENDONUCLEASE_EXONUCLEASE_PHOSPHATASE FAMILY DOMAIN-CONTAINING PROTEIN 1"/>
    <property type="match status" value="1"/>
</dbReference>
<dbReference type="PANTHER" id="PTHR21180">
    <property type="entry name" value="ENDONUCLEASE/EXONUCLEASE/PHOSPHATASE FAMILY DOMAIN-CONTAINING PROTEIN 1"/>
    <property type="match status" value="1"/>
</dbReference>
<dbReference type="SUPFAM" id="SSF47781">
    <property type="entry name" value="RuvA domain 2-like"/>
    <property type="match status" value="1"/>
</dbReference>
<protein>
    <submittedName>
        <fullName evidence="4">Helix-hairpin-helix domain-containing protein</fullName>
    </submittedName>
</protein>
<dbReference type="AlphaFoldDB" id="A0AAW8YCJ3"/>
<evidence type="ECO:0000313" key="4">
    <source>
        <dbReference type="EMBL" id="MDV2620600.1"/>
    </source>
</evidence>
<dbReference type="InterPro" id="IPR051675">
    <property type="entry name" value="Endo/Exo/Phosphatase_dom_1"/>
</dbReference>
<keyword evidence="2" id="KW-0812">Transmembrane</keyword>
<feature type="domain" description="Helix-hairpin-helix DNA-binding motif class 1" evidence="3">
    <location>
        <begin position="174"/>
        <end position="193"/>
    </location>
</feature>
<dbReference type="GeneID" id="57366097"/>
<feature type="compositionally biased region" description="Low complexity" evidence="1">
    <location>
        <begin position="54"/>
        <end position="66"/>
    </location>
</feature>
<dbReference type="GO" id="GO:0015627">
    <property type="term" value="C:type II protein secretion system complex"/>
    <property type="evidence" value="ECO:0007669"/>
    <property type="project" value="TreeGrafter"/>
</dbReference>
<dbReference type="InterPro" id="IPR004509">
    <property type="entry name" value="Competence_ComEA_HhH"/>
</dbReference>
<dbReference type="GO" id="GO:0006281">
    <property type="term" value="P:DNA repair"/>
    <property type="evidence" value="ECO:0007669"/>
    <property type="project" value="InterPro"/>
</dbReference>
<dbReference type="Pfam" id="PF10531">
    <property type="entry name" value="SLBB"/>
    <property type="match status" value="1"/>
</dbReference>
<feature type="domain" description="Helix-hairpin-helix DNA-binding motif class 1" evidence="3">
    <location>
        <begin position="204"/>
        <end position="223"/>
    </location>
</feature>
<dbReference type="GO" id="GO:0003677">
    <property type="term" value="F:DNA binding"/>
    <property type="evidence" value="ECO:0007669"/>
    <property type="project" value="InterPro"/>
</dbReference>
<evidence type="ECO:0000259" key="3">
    <source>
        <dbReference type="SMART" id="SM00278"/>
    </source>
</evidence>
<dbReference type="KEGG" id="paci:A4V11_02690"/>
<reference evidence="4" key="2">
    <citation type="submission" date="2023-10" db="EMBL/GenBank/DDBJ databases">
        <authorList>
            <person name="Khurajog B."/>
        </authorList>
    </citation>
    <scope>NUCLEOTIDE SEQUENCE</scope>
    <source>
        <strain evidence="4">BF9</strain>
    </source>
</reference>
<dbReference type="InterPro" id="IPR010994">
    <property type="entry name" value="RuvA_2-like"/>
</dbReference>
<comment type="caution">
    <text evidence="4">The sequence shown here is derived from an EMBL/GenBank/DDBJ whole genome shotgun (WGS) entry which is preliminary data.</text>
</comment>
<dbReference type="RefSeq" id="WP_008841332.1">
    <property type="nucleotide sequence ID" value="NZ_CP015206.1"/>
</dbReference>
<sequence length="226" mass="24212">MWEEIWEKYQKPIIIGSILMAAILLVVSLLRPKNTVQSPQENSEVMMAGSEAQSSSVTSNPSTDSVQKSAGKQKLMVDVKGAVKKPGVYEVKPGMRVVDGIELAGGLTESADRKNINMALQLSDQQVVYIPIKGEIKDFDPKQLMGTAGNAGNESLASSSSAGELVNINTADKNALLTLNGIGDKKADQIISYREEQGGFKTIDDLKQVQGIGDKIFAGLKDSITV</sequence>
<dbReference type="Gene3D" id="3.10.560.10">
    <property type="entry name" value="Outer membrane lipoprotein wza domain like"/>
    <property type="match status" value="1"/>
</dbReference>
<dbReference type="Pfam" id="PF12836">
    <property type="entry name" value="HHH_3"/>
    <property type="match status" value="1"/>
</dbReference>
<accession>A0AAW8YCJ3</accession>
<dbReference type="InterPro" id="IPR003583">
    <property type="entry name" value="Hlx-hairpin-Hlx_DNA-bd_motif"/>
</dbReference>
<name>A0AAW8YCJ3_PEDAC</name>
<reference evidence="4" key="1">
    <citation type="journal article" date="2023" name="PeerJ">
        <title>Selection and evaluation of lactic acid bacteria from chicken feces in Thailand as potential probiotics.</title>
        <authorList>
            <person name="Khurajog B."/>
            <person name="Disastra Y."/>
            <person name="Lawwyne L.D."/>
            <person name="Sirichokchatchawan W."/>
            <person name="Niyomtham W."/>
            <person name="Yindee J."/>
            <person name="Hampson D.J."/>
            <person name="Prapasarakul N."/>
        </authorList>
    </citation>
    <scope>NUCLEOTIDE SEQUENCE</scope>
    <source>
        <strain evidence="4">BF9</strain>
    </source>
</reference>
<organism evidence="4 5">
    <name type="scientific">Pediococcus acidilactici</name>
    <dbReference type="NCBI Taxonomy" id="1254"/>
    <lineage>
        <taxon>Bacteria</taxon>
        <taxon>Bacillati</taxon>
        <taxon>Bacillota</taxon>
        <taxon>Bacilli</taxon>
        <taxon>Lactobacillales</taxon>
        <taxon>Lactobacillaceae</taxon>
        <taxon>Pediococcus</taxon>
        <taxon>Pediococcus acidilactici group</taxon>
    </lineage>
</organism>
<evidence type="ECO:0000256" key="1">
    <source>
        <dbReference type="SAM" id="MobiDB-lite"/>
    </source>
</evidence>
<proteinExistence type="predicted"/>
<dbReference type="InterPro" id="IPR019554">
    <property type="entry name" value="Soluble_ligand-bd"/>
</dbReference>
<dbReference type="EMBL" id="JAWJAV010000001">
    <property type="protein sequence ID" value="MDV2620600.1"/>
    <property type="molecule type" value="Genomic_DNA"/>
</dbReference>
<keyword evidence="2" id="KW-1133">Transmembrane helix</keyword>